<proteinExistence type="predicted"/>
<evidence type="ECO:0000313" key="1">
    <source>
        <dbReference type="EMBL" id="KER21760.1"/>
    </source>
</evidence>
<protein>
    <submittedName>
        <fullName evidence="1">Uncharacterized protein</fullName>
    </submittedName>
</protein>
<accession>A0A074ZEV2</accession>
<sequence>KTTHKLLKTLRQPTTGFAILGAHQRSINVRRTPNNGERNDGSVAWVPSDGLVIRIGPPTPPAGLLLSPTATGHQTQAAHLRQTGQTALDWHSSPSNPGKAGGGHVRVTFRCHPGRLEPPQSLLAVGWCVEVHSEGLPQRENCHINSKNIQTSTVNTRSKQMVFLEYKSTDKMSKQART</sequence>
<dbReference type="GeneID" id="20329183"/>
<gene>
    <name evidence="1" type="ORF">T265_15017</name>
</gene>
<keyword evidence="2" id="KW-1185">Reference proteome</keyword>
<evidence type="ECO:0000313" key="2">
    <source>
        <dbReference type="Proteomes" id="UP000054324"/>
    </source>
</evidence>
<dbReference type="AlphaFoldDB" id="A0A074ZEV2"/>
<dbReference type="Proteomes" id="UP000054324">
    <property type="component" value="Unassembled WGS sequence"/>
</dbReference>
<dbReference type="KEGG" id="ovi:T265_15017"/>
<feature type="non-terminal residue" evidence="1">
    <location>
        <position position="1"/>
    </location>
</feature>
<dbReference type="RefSeq" id="XP_009174509.1">
    <property type="nucleotide sequence ID" value="XM_009176245.1"/>
</dbReference>
<dbReference type="CTD" id="20329183"/>
<dbReference type="EMBL" id="KL596943">
    <property type="protein sequence ID" value="KER21760.1"/>
    <property type="molecule type" value="Genomic_DNA"/>
</dbReference>
<name>A0A074ZEV2_OPIVI</name>
<organism evidence="1 2">
    <name type="scientific">Opisthorchis viverrini</name>
    <name type="common">Southeast Asian liver fluke</name>
    <dbReference type="NCBI Taxonomy" id="6198"/>
    <lineage>
        <taxon>Eukaryota</taxon>
        <taxon>Metazoa</taxon>
        <taxon>Spiralia</taxon>
        <taxon>Lophotrochozoa</taxon>
        <taxon>Platyhelminthes</taxon>
        <taxon>Trematoda</taxon>
        <taxon>Digenea</taxon>
        <taxon>Opisthorchiida</taxon>
        <taxon>Opisthorchiata</taxon>
        <taxon>Opisthorchiidae</taxon>
        <taxon>Opisthorchis</taxon>
    </lineage>
</organism>
<reference evidence="1 2" key="1">
    <citation type="submission" date="2013-11" db="EMBL/GenBank/DDBJ databases">
        <title>Opisthorchis viverrini - life in the bile duct.</title>
        <authorList>
            <person name="Young N.D."/>
            <person name="Nagarajan N."/>
            <person name="Lin S.J."/>
            <person name="Korhonen P.K."/>
            <person name="Jex A.R."/>
            <person name="Hall R.S."/>
            <person name="Safavi-Hemami H."/>
            <person name="Kaewkong W."/>
            <person name="Bertrand D."/>
            <person name="Gao S."/>
            <person name="Seet Q."/>
            <person name="Wongkham S."/>
            <person name="Teh B.T."/>
            <person name="Wongkham C."/>
            <person name="Intapan P.M."/>
            <person name="Maleewong W."/>
            <person name="Yang X."/>
            <person name="Hu M."/>
            <person name="Wang Z."/>
            <person name="Hofmann A."/>
            <person name="Sternberg P.W."/>
            <person name="Tan P."/>
            <person name="Wang J."/>
            <person name="Gasser R.B."/>
        </authorList>
    </citation>
    <scope>NUCLEOTIDE SEQUENCE [LARGE SCALE GENOMIC DNA]</scope>
</reference>